<protein>
    <submittedName>
        <fullName evidence="1">Uncharacterized protein</fullName>
    </submittedName>
</protein>
<accession>A0A6B9WRM8</accession>
<sequence>MKVQILTNAEKMFIEDTPFEAGELQFVYFVDLDKVFPALNLGLDEVPHKVLCQVVRALAAEGGEFHTLQDVQTYGYLELQREEEVD</sequence>
<evidence type="ECO:0000313" key="2">
    <source>
        <dbReference type="Proteomes" id="UP000464592"/>
    </source>
</evidence>
<name>A0A6B9WRM8_9CAUD</name>
<gene>
    <name evidence="1" type="ORF">ime_159</name>
</gene>
<dbReference type="EMBL" id="MN850576">
    <property type="protein sequence ID" value="QHR66518.1"/>
    <property type="molecule type" value="Genomic_DNA"/>
</dbReference>
<evidence type="ECO:0000313" key="1">
    <source>
        <dbReference type="EMBL" id="QHR66518.1"/>
    </source>
</evidence>
<proteinExistence type="predicted"/>
<organism evidence="1 2">
    <name type="scientific">Escherichia phage ime</name>
    <dbReference type="NCBI Taxonomy" id="2696406"/>
    <lineage>
        <taxon>Viruses</taxon>
        <taxon>Duplodnaviria</taxon>
        <taxon>Heunggongvirae</taxon>
        <taxon>Uroviricota</taxon>
        <taxon>Caudoviricetes</taxon>
        <taxon>Vequintavirinae</taxon>
        <taxon>Vequintavirus</taxon>
        <taxon>Vequintavirus murica</taxon>
    </lineage>
</organism>
<reference evidence="2" key="1">
    <citation type="submission" date="2019-12" db="EMBL/GenBank/DDBJ databases">
        <authorList>
            <person name="Olsen N.S."/>
            <person name="Junco L.M.F."/>
            <person name="Kot W."/>
            <person name="Hansen L.H."/>
        </authorList>
    </citation>
    <scope>NUCLEOTIDE SEQUENCE [LARGE SCALE GENOMIC DNA]</scope>
</reference>
<dbReference type="Proteomes" id="UP000464592">
    <property type="component" value="Segment"/>
</dbReference>